<dbReference type="Proteomes" id="UP001595803">
    <property type="component" value="Unassembled WGS sequence"/>
</dbReference>
<evidence type="ECO:0000256" key="1">
    <source>
        <dbReference type="ARBA" id="ARBA00005964"/>
    </source>
</evidence>
<name>A0ABV7Z3W8_9DEIO</name>
<comment type="caution">
    <text evidence="5">The sequence shown here is derived from an EMBL/GenBank/DDBJ whole genome shotgun (WGS) entry which is preliminary data.</text>
</comment>
<evidence type="ECO:0000313" key="5">
    <source>
        <dbReference type="EMBL" id="MFC3831367.1"/>
    </source>
</evidence>
<protein>
    <recommendedName>
        <fullName evidence="3">Carboxylic ester hydrolase</fullName>
        <ecNumber evidence="3">3.1.1.-</ecNumber>
    </recommendedName>
</protein>
<dbReference type="RefSeq" id="WP_322473159.1">
    <property type="nucleotide sequence ID" value="NZ_JBHRZG010000001.1"/>
</dbReference>
<keyword evidence="3" id="KW-0732">Signal</keyword>
<dbReference type="InterPro" id="IPR019819">
    <property type="entry name" value="Carboxylesterase_B_CS"/>
</dbReference>
<dbReference type="EC" id="3.1.1.-" evidence="3"/>
<dbReference type="PROSITE" id="PS00941">
    <property type="entry name" value="CARBOXYLESTERASE_B_2"/>
    <property type="match status" value="1"/>
</dbReference>
<evidence type="ECO:0000256" key="3">
    <source>
        <dbReference type="RuleBase" id="RU361235"/>
    </source>
</evidence>
<comment type="similarity">
    <text evidence="1 3">Belongs to the type-B carboxylesterase/lipase family.</text>
</comment>
<dbReference type="PANTHER" id="PTHR11559">
    <property type="entry name" value="CARBOXYLESTERASE"/>
    <property type="match status" value="1"/>
</dbReference>
<feature type="chain" id="PRO_5044981569" description="Carboxylic ester hydrolase" evidence="3">
    <location>
        <begin position="24"/>
        <end position="535"/>
    </location>
</feature>
<reference evidence="6" key="1">
    <citation type="journal article" date="2019" name="Int. J. Syst. Evol. Microbiol.">
        <title>The Global Catalogue of Microorganisms (GCM) 10K type strain sequencing project: providing services to taxonomists for standard genome sequencing and annotation.</title>
        <authorList>
            <consortium name="The Broad Institute Genomics Platform"/>
            <consortium name="The Broad Institute Genome Sequencing Center for Infectious Disease"/>
            <person name="Wu L."/>
            <person name="Ma J."/>
        </authorList>
    </citation>
    <scope>NUCLEOTIDE SEQUENCE [LARGE SCALE GENOMIC DNA]</scope>
    <source>
        <strain evidence="6">CCTCC AB 2017081</strain>
    </source>
</reference>
<dbReference type="Gene3D" id="3.40.50.1820">
    <property type="entry name" value="alpha/beta hydrolase"/>
    <property type="match status" value="1"/>
</dbReference>
<dbReference type="PROSITE" id="PS00122">
    <property type="entry name" value="CARBOXYLESTERASE_B_1"/>
    <property type="match status" value="1"/>
</dbReference>
<dbReference type="EMBL" id="JBHRZG010000001">
    <property type="protein sequence ID" value="MFC3831367.1"/>
    <property type="molecule type" value="Genomic_DNA"/>
</dbReference>
<keyword evidence="6" id="KW-1185">Reference proteome</keyword>
<dbReference type="SUPFAM" id="SSF53474">
    <property type="entry name" value="alpha/beta-Hydrolases"/>
    <property type="match status" value="1"/>
</dbReference>
<sequence length="535" mass="55924">MNVSSGLQSLFVAASLLLSAAQAQTVTVPTTQGPVVGSATPVQQFLGIPYAAPPTGPNRWKAPQPAPTWTAPRDVRTAGNICPQVVIALFPVPGRTPGEILGNEDCLTLNVYAPQGATAASKLPVMVWIHGGSFVAGAGSSYDASVLAQKNGIVVVTLNYRLGALGFLALPALDAEAQGGASGNYGLQDQQAALTWVKRNIGAFGGDPARVTVAGESAGGMSVCAQLASPQAAGLFQQAIIQSGLCTSPGNAVLQKDAATRNVKYAENLGCRSTDVACLRGADVSKLLTTRVPGLRPISNLVWSPTYGTPLLPRTLNDAFTQGAFNRVPVMTGTNHDEGRLFVPVASPDGSPVSLVKYWASAGLLVGAPRAQRVLLQYPFRRYGTPALAFATMFTDGVFSCPAIRVNTALSRYVPVYAYEFNDPQAVSVIKSPSDLPGLGSYHSSSLVYAFQTPLPGVADSGAFTPAQRALSDAFSAAWATFVKTGKPEVGGQAAWQVFDPAHANVQVFTPVSIRESTTFATDHKCAFWLALDVQ</sequence>
<evidence type="ECO:0000313" key="6">
    <source>
        <dbReference type="Proteomes" id="UP001595803"/>
    </source>
</evidence>
<evidence type="ECO:0000259" key="4">
    <source>
        <dbReference type="Pfam" id="PF00135"/>
    </source>
</evidence>
<dbReference type="InterPro" id="IPR002018">
    <property type="entry name" value="CarbesteraseB"/>
</dbReference>
<keyword evidence="2 3" id="KW-0378">Hydrolase</keyword>
<dbReference type="Pfam" id="PF00135">
    <property type="entry name" value="COesterase"/>
    <property type="match status" value="1"/>
</dbReference>
<evidence type="ECO:0000256" key="2">
    <source>
        <dbReference type="ARBA" id="ARBA00022801"/>
    </source>
</evidence>
<feature type="domain" description="Carboxylesterase type B" evidence="4">
    <location>
        <begin position="26"/>
        <end position="529"/>
    </location>
</feature>
<dbReference type="InterPro" id="IPR019826">
    <property type="entry name" value="Carboxylesterase_B_AS"/>
</dbReference>
<organism evidence="5 6">
    <name type="scientific">Deinococcus rufus</name>
    <dbReference type="NCBI Taxonomy" id="2136097"/>
    <lineage>
        <taxon>Bacteria</taxon>
        <taxon>Thermotogati</taxon>
        <taxon>Deinococcota</taxon>
        <taxon>Deinococci</taxon>
        <taxon>Deinococcales</taxon>
        <taxon>Deinococcaceae</taxon>
        <taxon>Deinococcus</taxon>
    </lineage>
</organism>
<dbReference type="InterPro" id="IPR050309">
    <property type="entry name" value="Type-B_Carboxylest/Lipase"/>
</dbReference>
<proteinExistence type="inferred from homology"/>
<feature type="signal peptide" evidence="3">
    <location>
        <begin position="1"/>
        <end position="23"/>
    </location>
</feature>
<dbReference type="InterPro" id="IPR029058">
    <property type="entry name" value="AB_hydrolase_fold"/>
</dbReference>
<accession>A0ABV7Z3W8</accession>
<gene>
    <name evidence="5" type="ORF">ACFOSB_00645</name>
</gene>